<dbReference type="GO" id="GO:0003676">
    <property type="term" value="F:nucleic acid binding"/>
    <property type="evidence" value="ECO:0007669"/>
    <property type="project" value="InterPro"/>
</dbReference>
<keyword evidence="8" id="KW-1185">Reference proteome</keyword>
<dbReference type="Pfam" id="PF05175">
    <property type="entry name" value="MTS"/>
    <property type="match status" value="1"/>
</dbReference>
<comment type="caution">
    <text evidence="7">The sequence shown here is derived from an EMBL/GenBank/DDBJ whole genome shotgun (WGS) entry which is preliminary data.</text>
</comment>
<proteinExistence type="predicted"/>
<evidence type="ECO:0000313" key="7">
    <source>
        <dbReference type="EMBL" id="OSM00385.1"/>
    </source>
</evidence>
<dbReference type="GO" id="GO:0032259">
    <property type="term" value="P:methylation"/>
    <property type="evidence" value="ECO:0007669"/>
    <property type="project" value="UniProtKB-KW"/>
</dbReference>
<dbReference type="SUPFAM" id="SSF53335">
    <property type="entry name" value="S-adenosyl-L-methionine-dependent methyltransferases"/>
    <property type="match status" value="1"/>
</dbReference>
<evidence type="ECO:0000256" key="2">
    <source>
        <dbReference type="ARBA" id="ARBA00022552"/>
    </source>
</evidence>
<evidence type="ECO:0000259" key="6">
    <source>
        <dbReference type="Pfam" id="PF05175"/>
    </source>
</evidence>
<keyword evidence="2" id="KW-0698">rRNA processing</keyword>
<dbReference type="OrthoDB" id="9816072at2"/>
<keyword evidence="4 7" id="KW-0808">Transferase</keyword>
<dbReference type="InterPro" id="IPR002052">
    <property type="entry name" value="DNA_methylase_N6_adenine_CS"/>
</dbReference>
<dbReference type="GO" id="GO:0006364">
    <property type="term" value="P:rRNA processing"/>
    <property type="evidence" value="ECO:0007669"/>
    <property type="project" value="UniProtKB-KW"/>
</dbReference>
<gene>
    <name evidence="7" type="ORF">MAIT1_00892</name>
</gene>
<protein>
    <submittedName>
        <fullName evidence="7">Putative rRNA (Guanine-N(2)-)-methyltransferase</fullName>
    </submittedName>
</protein>
<sequence>MQADLRAAARFFSSVESVAPVASLTHLHWVNASADQVSTVTPLLLDAGFAGTVVVARASQQQAMGAFSALNCALHDHPSAGQAAGDVLLEAPQGREAAQLAIAQIQAAMVECEPHTIWVFGDKESGIQSLAKRYVGASTALSKGHLRLVRIPACAPLVEATNKKGRAPFAFPTEANAFHTFTWDGLTLATRPGVFSWRHADAASTLLLKHLLAENLSGQWLDWGCGCGLLGAALLRQFPDLRVVMSDDHYRAAVCTQQTLDANALQARAQVICEDGVGPRIGALAFDGVVTNPPFHRGVRLDRGVAQRFLRDAQSILKPGGVIWLVGNRHLDYGAALQRDFSQVSCVESNAQFHIWRAQRR</sequence>
<keyword evidence="1" id="KW-0963">Cytoplasm</keyword>
<dbReference type="GO" id="GO:0008757">
    <property type="term" value="F:S-adenosylmethionine-dependent methyltransferase activity"/>
    <property type="evidence" value="ECO:0007669"/>
    <property type="project" value="InterPro"/>
</dbReference>
<accession>A0A1Y2JZP4</accession>
<organism evidence="7 8">
    <name type="scientific">Magnetofaba australis IT-1</name>
    <dbReference type="NCBI Taxonomy" id="1434232"/>
    <lineage>
        <taxon>Bacteria</taxon>
        <taxon>Pseudomonadati</taxon>
        <taxon>Pseudomonadota</taxon>
        <taxon>Magnetococcia</taxon>
        <taxon>Magnetococcales</taxon>
        <taxon>Magnetococcaceae</taxon>
        <taxon>Magnetofaba</taxon>
    </lineage>
</organism>
<dbReference type="Gene3D" id="3.40.50.150">
    <property type="entry name" value="Vaccinia Virus protein VP39"/>
    <property type="match status" value="2"/>
</dbReference>
<evidence type="ECO:0000256" key="4">
    <source>
        <dbReference type="ARBA" id="ARBA00022679"/>
    </source>
</evidence>
<dbReference type="InterPro" id="IPR007848">
    <property type="entry name" value="Small_mtfrase_dom"/>
</dbReference>
<dbReference type="RefSeq" id="WP_085447017.1">
    <property type="nucleotide sequence ID" value="NZ_LVJN01000021.1"/>
</dbReference>
<dbReference type="InterPro" id="IPR029063">
    <property type="entry name" value="SAM-dependent_MTases_sf"/>
</dbReference>
<evidence type="ECO:0000313" key="8">
    <source>
        <dbReference type="Proteomes" id="UP000194003"/>
    </source>
</evidence>
<dbReference type="PANTHER" id="PTHR47816:SF4">
    <property type="entry name" value="RIBOSOMAL RNA SMALL SUBUNIT METHYLTRANSFERASE C"/>
    <property type="match status" value="1"/>
</dbReference>
<reference evidence="7 8" key="1">
    <citation type="journal article" date="2016" name="BMC Genomics">
        <title>Combined genomic and structural analyses of a cultured magnetotactic bacterium reveals its niche adaptation to a dynamic environment.</title>
        <authorList>
            <person name="Araujo A.C."/>
            <person name="Morillo V."/>
            <person name="Cypriano J."/>
            <person name="Teixeira L.C."/>
            <person name="Leao P."/>
            <person name="Lyra S."/>
            <person name="Almeida L.G."/>
            <person name="Bazylinski D.A."/>
            <person name="Vasconcellos A.T."/>
            <person name="Abreu F."/>
            <person name="Lins U."/>
        </authorList>
    </citation>
    <scope>NUCLEOTIDE SEQUENCE [LARGE SCALE GENOMIC DNA]</scope>
    <source>
        <strain evidence="7 8">IT-1</strain>
    </source>
</reference>
<feature type="domain" description="Methyltransferase small" evidence="6">
    <location>
        <begin position="186"/>
        <end position="356"/>
    </location>
</feature>
<dbReference type="AlphaFoldDB" id="A0A1Y2JZP4"/>
<evidence type="ECO:0000256" key="3">
    <source>
        <dbReference type="ARBA" id="ARBA00022603"/>
    </source>
</evidence>
<keyword evidence="3 7" id="KW-0489">Methyltransferase</keyword>
<dbReference type="GO" id="GO:0008170">
    <property type="term" value="F:N-methyltransferase activity"/>
    <property type="evidence" value="ECO:0007669"/>
    <property type="project" value="UniProtKB-ARBA"/>
</dbReference>
<dbReference type="PROSITE" id="PS00092">
    <property type="entry name" value="N6_MTASE"/>
    <property type="match status" value="1"/>
</dbReference>
<dbReference type="PANTHER" id="PTHR47816">
    <property type="entry name" value="RIBOSOMAL RNA SMALL SUBUNIT METHYLTRANSFERASE C"/>
    <property type="match status" value="1"/>
</dbReference>
<dbReference type="EMBL" id="LVJN01000021">
    <property type="protein sequence ID" value="OSM00385.1"/>
    <property type="molecule type" value="Genomic_DNA"/>
</dbReference>
<dbReference type="InterPro" id="IPR046977">
    <property type="entry name" value="RsmC/RlmG"/>
</dbReference>
<dbReference type="CDD" id="cd02440">
    <property type="entry name" value="AdoMet_MTases"/>
    <property type="match status" value="1"/>
</dbReference>
<keyword evidence="5" id="KW-0949">S-adenosyl-L-methionine</keyword>
<name>A0A1Y2JZP4_9PROT</name>
<dbReference type="Proteomes" id="UP000194003">
    <property type="component" value="Unassembled WGS sequence"/>
</dbReference>
<evidence type="ECO:0000256" key="5">
    <source>
        <dbReference type="ARBA" id="ARBA00022691"/>
    </source>
</evidence>
<dbReference type="STRING" id="1434232.MAIT1_00892"/>
<evidence type="ECO:0000256" key="1">
    <source>
        <dbReference type="ARBA" id="ARBA00022490"/>
    </source>
</evidence>